<dbReference type="PROSITE" id="PS50109">
    <property type="entry name" value="HIS_KIN"/>
    <property type="match status" value="1"/>
</dbReference>
<comment type="catalytic activity">
    <reaction evidence="1">
        <text>ATP + protein L-histidine = ADP + protein N-phospho-L-histidine.</text>
        <dbReference type="EC" id="2.7.13.3"/>
    </reaction>
</comment>
<dbReference type="InterPro" id="IPR004358">
    <property type="entry name" value="Sig_transdc_His_kin-like_C"/>
</dbReference>
<dbReference type="InterPro" id="IPR003661">
    <property type="entry name" value="HisK_dim/P_dom"/>
</dbReference>
<dbReference type="InterPro" id="IPR005467">
    <property type="entry name" value="His_kinase_dom"/>
</dbReference>
<evidence type="ECO:0000256" key="3">
    <source>
        <dbReference type="ARBA" id="ARBA00022553"/>
    </source>
</evidence>
<dbReference type="PANTHER" id="PTHR43065">
    <property type="entry name" value="SENSOR HISTIDINE KINASE"/>
    <property type="match status" value="1"/>
</dbReference>
<dbReference type="AlphaFoldDB" id="A0A6S6XYA4"/>
<proteinExistence type="predicted"/>
<dbReference type="RefSeq" id="WP_145770883.1">
    <property type="nucleotide sequence ID" value="NZ_LR778301.1"/>
</dbReference>
<dbReference type="EC" id="2.7.13.3" evidence="2"/>
<dbReference type="CDD" id="cd00082">
    <property type="entry name" value="HisKA"/>
    <property type="match status" value="1"/>
</dbReference>
<dbReference type="OrthoDB" id="9177862at2"/>
<dbReference type="InterPro" id="IPR036890">
    <property type="entry name" value="HATPase_C_sf"/>
</dbReference>
<evidence type="ECO:0000313" key="4">
    <source>
        <dbReference type="EMBL" id="CAB1369337.1"/>
    </source>
</evidence>
<protein>
    <recommendedName>
        <fullName evidence="2">histidine kinase</fullName>
        <ecNumber evidence="2">2.7.13.3</ecNumber>
    </recommendedName>
</protein>
<dbReference type="InterPro" id="IPR003594">
    <property type="entry name" value="HATPase_dom"/>
</dbReference>
<evidence type="ECO:0000256" key="2">
    <source>
        <dbReference type="ARBA" id="ARBA00012438"/>
    </source>
</evidence>
<keyword evidence="5" id="KW-1185">Reference proteome</keyword>
<keyword evidence="3" id="KW-0597">Phosphoprotein</keyword>
<dbReference type="Gene3D" id="3.30.565.10">
    <property type="entry name" value="Histidine kinase-like ATPase, C-terminal domain"/>
    <property type="match status" value="1"/>
</dbReference>
<evidence type="ECO:0000313" key="5">
    <source>
        <dbReference type="Proteomes" id="UP000515733"/>
    </source>
</evidence>
<dbReference type="PANTHER" id="PTHR43065:SF50">
    <property type="entry name" value="HISTIDINE KINASE"/>
    <property type="match status" value="1"/>
</dbReference>
<dbReference type="KEGG" id="doe:DENOEST_2172"/>
<dbReference type="Proteomes" id="UP000515733">
    <property type="component" value="Chromosome"/>
</dbReference>
<dbReference type="SUPFAM" id="SSF55874">
    <property type="entry name" value="ATPase domain of HSP90 chaperone/DNA topoisomerase II/histidine kinase"/>
    <property type="match status" value="1"/>
</dbReference>
<dbReference type="InterPro" id="IPR036097">
    <property type="entry name" value="HisK_dim/P_sf"/>
</dbReference>
<sequence>MSHSFDRDYALAELLPAPLLETIGAPLSSLLGSNLAIVDAEGRLLWGRELEGSTRQALVIELEPIGFIAAVVDADRLRAAAGLLQQILLARMRYLMAGSLHTESTQANYEALLAKHEALVESEARYRALAEDLERQVAAQVSLLDQRQRQLYQAEKLASVGQLAAGVAHEINNPIGFVRSNITTLGGYIAKLGELKARLGEVPSAWSELDLDFVSEDGVELVNDCISGIDRVARIVRDLKGFSNIERADAEMVDLNGNLREVMTVLAGQMPPGVDTRLELEPLPKVICLPGHLNQVFLGVIHNALLAVQDSGHPGEVVVATRPVEEGVEIIVSDNGVGMSTEQIQRMFDPFYTTREVGSGTGLGLTVARDVVEAHHGRISVDSRIGTGTTVTIFLPL</sequence>
<dbReference type="GO" id="GO:0000155">
    <property type="term" value="F:phosphorelay sensor kinase activity"/>
    <property type="evidence" value="ECO:0007669"/>
    <property type="project" value="InterPro"/>
</dbReference>
<dbReference type="PRINTS" id="PR00344">
    <property type="entry name" value="BCTRLSENSOR"/>
</dbReference>
<gene>
    <name evidence="4" type="ORF">DENOEST_2172</name>
</gene>
<accession>A0A6S6XYA4</accession>
<dbReference type="SMART" id="SM00387">
    <property type="entry name" value="HATPase_c"/>
    <property type="match status" value="1"/>
</dbReference>
<name>A0A6S6XYA4_9PROT</name>
<organism evidence="4 5">
    <name type="scientific">Denitratisoma oestradiolicum</name>
    <dbReference type="NCBI Taxonomy" id="311182"/>
    <lineage>
        <taxon>Bacteria</taxon>
        <taxon>Pseudomonadati</taxon>
        <taxon>Pseudomonadota</taxon>
        <taxon>Betaproteobacteria</taxon>
        <taxon>Nitrosomonadales</taxon>
        <taxon>Sterolibacteriaceae</taxon>
        <taxon>Denitratisoma</taxon>
    </lineage>
</organism>
<dbReference type="SUPFAM" id="SSF47384">
    <property type="entry name" value="Homodimeric domain of signal transducing histidine kinase"/>
    <property type="match status" value="1"/>
</dbReference>
<dbReference type="Pfam" id="PF02518">
    <property type="entry name" value="HATPase_c"/>
    <property type="match status" value="1"/>
</dbReference>
<reference evidence="4 5" key="1">
    <citation type="submission" date="2020-03" db="EMBL/GenBank/DDBJ databases">
        <authorList>
            <consortium name="Genoscope - CEA"/>
            <person name="William W."/>
        </authorList>
    </citation>
    <scope>NUCLEOTIDE SEQUENCE [LARGE SCALE GENOMIC DNA]</scope>
    <source>
        <strain evidence="5">DSM 16959</strain>
    </source>
</reference>
<evidence type="ECO:0000256" key="1">
    <source>
        <dbReference type="ARBA" id="ARBA00000085"/>
    </source>
</evidence>
<dbReference type="EMBL" id="LR778301">
    <property type="protein sequence ID" value="CAB1369337.1"/>
    <property type="molecule type" value="Genomic_DNA"/>
</dbReference>
<dbReference type="Gene3D" id="1.10.287.130">
    <property type="match status" value="1"/>
</dbReference>